<organism evidence="1 2">
    <name type="scientific">Bacteroides fragilis str. 3976T8</name>
    <dbReference type="NCBI Taxonomy" id="1339314"/>
    <lineage>
        <taxon>Bacteria</taxon>
        <taxon>Pseudomonadati</taxon>
        <taxon>Bacteroidota</taxon>
        <taxon>Bacteroidia</taxon>
        <taxon>Bacteroidales</taxon>
        <taxon>Bacteroidaceae</taxon>
        <taxon>Bacteroides</taxon>
    </lineage>
</organism>
<dbReference type="RefSeq" id="WP_005776878.1">
    <property type="nucleotide sequence ID" value="NZ_JGDS01000050.1"/>
</dbReference>
<name>A0A016AQ79_BACFG</name>
<gene>
    <name evidence="1" type="ORF">M123_2104</name>
</gene>
<dbReference type="Proteomes" id="UP000020938">
    <property type="component" value="Unassembled WGS sequence"/>
</dbReference>
<dbReference type="PATRIC" id="fig|1339314.3.peg.2312"/>
<dbReference type="EMBL" id="JGDS01000050">
    <property type="protein sequence ID" value="EXZ73575.1"/>
    <property type="molecule type" value="Genomic_DNA"/>
</dbReference>
<accession>A0A016AQ79</accession>
<reference evidence="1 2" key="1">
    <citation type="submission" date="2014-02" db="EMBL/GenBank/DDBJ databases">
        <authorList>
            <person name="Sears C."/>
            <person name="Carroll K."/>
            <person name="Sack B.R."/>
            <person name="Qadri F."/>
            <person name="Myers L.L."/>
            <person name="Chung G.-T."/>
            <person name="Escheverria P."/>
            <person name="Fraser C.M."/>
            <person name="Sadzewicz L."/>
            <person name="Shefchek K.A."/>
            <person name="Tallon L."/>
            <person name="Das S.P."/>
            <person name="Daugherty S."/>
            <person name="Mongodin E.F."/>
        </authorList>
    </citation>
    <scope>NUCLEOTIDE SEQUENCE [LARGE SCALE GENOMIC DNA]</scope>
    <source>
        <strain evidence="1 2">3976T8</strain>
    </source>
</reference>
<proteinExistence type="predicted"/>
<evidence type="ECO:0000313" key="1">
    <source>
        <dbReference type="EMBL" id="EXZ73575.1"/>
    </source>
</evidence>
<protein>
    <submittedName>
        <fullName evidence="1">Uncharacterized protein</fullName>
    </submittedName>
</protein>
<comment type="caution">
    <text evidence="1">The sequence shown here is derived from an EMBL/GenBank/DDBJ whole genome shotgun (WGS) entry which is preliminary data.</text>
</comment>
<sequence length="312" mass="35978">MITDQKTQNRLHADTGTELFSIRQRKEAVTRMLDILKETPEYLQVMNHIPAYAMDDDTSEWWNSEESENFMNSLLEVMESYTPDGYRFGPKSGTTDLYGYWESKTGRTTLFHLLFSLESGYEWGKGLSHEKTDAFYKEIKEKFHGEGFDTDRTGCTSQAMYLVKGKTRLYVHPMEISGYCETLHIPQITAILKKGGRTFRLVKDTIAEEVYSFTDEEEMEYYRARYGTCIHRNILDAFSNRRAGKEDILSMMASRINVATTSHLHGIGYDSPAYRFVHEAYDRLVNNGKLKENVREIGCCNIIMAISNTNAI</sequence>
<evidence type="ECO:0000313" key="2">
    <source>
        <dbReference type="Proteomes" id="UP000020938"/>
    </source>
</evidence>
<dbReference type="AlphaFoldDB" id="A0A016AQ79"/>